<dbReference type="InterPro" id="IPR041588">
    <property type="entry name" value="Integrase_H2C2"/>
</dbReference>
<dbReference type="PANTHER" id="PTHR37984:SF9">
    <property type="entry name" value="INTEGRASE CATALYTIC DOMAIN-CONTAINING PROTEIN"/>
    <property type="match status" value="1"/>
</dbReference>
<evidence type="ECO:0000313" key="3">
    <source>
        <dbReference type="EMBL" id="KAG8234813.1"/>
    </source>
</evidence>
<dbReference type="EMBL" id="KZ308845">
    <property type="protein sequence ID" value="KAG8234813.1"/>
    <property type="molecule type" value="Genomic_DNA"/>
</dbReference>
<accession>A0A8K0P7D1</accession>
<evidence type="ECO:0000313" key="4">
    <source>
        <dbReference type="Proteomes" id="UP000792457"/>
    </source>
</evidence>
<dbReference type="InterPro" id="IPR050951">
    <property type="entry name" value="Retrovirus_Pol_polyprotein"/>
</dbReference>
<dbReference type="OrthoDB" id="2286242at2759"/>
<dbReference type="GO" id="GO:0003964">
    <property type="term" value="F:RNA-directed DNA polymerase activity"/>
    <property type="evidence" value="ECO:0007669"/>
    <property type="project" value="UniProtKB-EC"/>
</dbReference>
<keyword evidence="4" id="KW-1185">Reference proteome</keyword>
<dbReference type="Pfam" id="PF17921">
    <property type="entry name" value="Integrase_H2C2"/>
    <property type="match status" value="1"/>
</dbReference>
<name>A0A8K0P7D1_LADFU</name>
<organism evidence="3 4">
    <name type="scientific">Ladona fulva</name>
    <name type="common">Scarce chaser dragonfly</name>
    <name type="synonym">Libellula fulva</name>
    <dbReference type="NCBI Taxonomy" id="123851"/>
    <lineage>
        <taxon>Eukaryota</taxon>
        <taxon>Metazoa</taxon>
        <taxon>Ecdysozoa</taxon>
        <taxon>Arthropoda</taxon>
        <taxon>Hexapoda</taxon>
        <taxon>Insecta</taxon>
        <taxon>Pterygota</taxon>
        <taxon>Palaeoptera</taxon>
        <taxon>Odonata</taxon>
        <taxon>Epiprocta</taxon>
        <taxon>Anisoptera</taxon>
        <taxon>Libelluloidea</taxon>
        <taxon>Libellulidae</taxon>
        <taxon>Ladona</taxon>
    </lineage>
</organism>
<protein>
    <recommendedName>
        <fullName evidence="1">RNA-directed DNA polymerase</fullName>
        <ecNumber evidence="1">2.7.7.49</ecNumber>
    </recommendedName>
</protein>
<comment type="caution">
    <text evidence="3">The sequence shown here is derived from an EMBL/GenBank/DDBJ whole genome shotgun (WGS) entry which is preliminary data.</text>
</comment>
<dbReference type="Proteomes" id="UP000792457">
    <property type="component" value="Unassembled WGS sequence"/>
</dbReference>
<evidence type="ECO:0000256" key="1">
    <source>
        <dbReference type="ARBA" id="ARBA00012493"/>
    </source>
</evidence>
<sequence>MSTEPKQEFSAVFQGLSCIGKDKPYKIFLKPGFEPYAVAALHPVAASRPSPSGTRVHAAKQFRRFQIPTELFRRCTDRTTQAVIRFVRNGWPHPPDITWDLRPFHDERNLLVEVGGLQLHGARVYIPTGMRGDILNRLHRGHMGRTNCLGRAKTSLWWPGSKKK</sequence>
<dbReference type="AlphaFoldDB" id="A0A8K0P7D1"/>
<proteinExistence type="predicted"/>
<dbReference type="Gene3D" id="1.10.340.70">
    <property type="match status" value="1"/>
</dbReference>
<dbReference type="PANTHER" id="PTHR37984">
    <property type="entry name" value="PROTEIN CBG26694"/>
    <property type="match status" value="1"/>
</dbReference>
<evidence type="ECO:0000259" key="2">
    <source>
        <dbReference type="Pfam" id="PF17921"/>
    </source>
</evidence>
<feature type="domain" description="Integrase zinc-binding" evidence="2">
    <location>
        <begin position="126"/>
        <end position="163"/>
    </location>
</feature>
<dbReference type="EC" id="2.7.7.49" evidence="1"/>
<reference evidence="3" key="2">
    <citation type="submission" date="2017-10" db="EMBL/GenBank/DDBJ databases">
        <title>Ladona fulva Genome sequencing and assembly.</title>
        <authorList>
            <person name="Murali S."/>
            <person name="Richards S."/>
            <person name="Bandaranaike D."/>
            <person name="Bellair M."/>
            <person name="Blankenburg K."/>
            <person name="Chao H."/>
            <person name="Dinh H."/>
            <person name="Doddapaneni H."/>
            <person name="Dugan-Rocha S."/>
            <person name="Elkadiri S."/>
            <person name="Gnanaolivu R."/>
            <person name="Hernandez B."/>
            <person name="Skinner E."/>
            <person name="Javaid M."/>
            <person name="Lee S."/>
            <person name="Li M."/>
            <person name="Ming W."/>
            <person name="Munidasa M."/>
            <person name="Muniz J."/>
            <person name="Nguyen L."/>
            <person name="Hughes D."/>
            <person name="Osuji N."/>
            <person name="Pu L.-L."/>
            <person name="Puazo M."/>
            <person name="Qu C."/>
            <person name="Quiroz J."/>
            <person name="Raj R."/>
            <person name="Weissenberger G."/>
            <person name="Xin Y."/>
            <person name="Zou X."/>
            <person name="Han Y."/>
            <person name="Worley K."/>
            <person name="Muzny D."/>
            <person name="Gibbs R."/>
        </authorList>
    </citation>
    <scope>NUCLEOTIDE SEQUENCE</scope>
    <source>
        <strain evidence="3">Sampled in the wild</strain>
    </source>
</reference>
<reference evidence="3" key="1">
    <citation type="submission" date="2013-04" db="EMBL/GenBank/DDBJ databases">
        <authorList>
            <person name="Qu J."/>
            <person name="Murali S.C."/>
            <person name="Bandaranaike D."/>
            <person name="Bellair M."/>
            <person name="Blankenburg K."/>
            <person name="Chao H."/>
            <person name="Dinh H."/>
            <person name="Doddapaneni H."/>
            <person name="Downs B."/>
            <person name="Dugan-Rocha S."/>
            <person name="Elkadiri S."/>
            <person name="Gnanaolivu R.D."/>
            <person name="Hernandez B."/>
            <person name="Javaid M."/>
            <person name="Jayaseelan J.C."/>
            <person name="Lee S."/>
            <person name="Li M."/>
            <person name="Ming W."/>
            <person name="Munidasa M."/>
            <person name="Muniz J."/>
            <person name="Nguyen L."/>
            <person name="Ongeri F."/>
            <person name="Osuji N."/>
            <person name="Pu L.-L."/>
            <person name="Puazo M."/>
            <person name="Qu C."/>
            <person name="Quiroz J."/>
            <person name="Raj R."/>
            <person name="Weissenberger G."/>
            <person name="Xin Y."/>
            <person name="Zou X."/>
            <person name="Han Y."/>
            <person name="Richards S."/>
            <person name="Worley K."/>
            <person name="Muzny D."/>
            <person name="Gibbs R."/>
        </authorList>
    </citation>
    <scope>NUCLEOTIDE SEQUENCE</scope>
    <source>
        <strain evidence="3">Sampled in the wild</strain>
    </source>
</reference>
<gene>
    <name evidence="3" type="ORF">J437_LFUL015170</name>
</gene>